<proteinExistence type="predicted"/>
<dbReference type="InterPro" id="IPR011747">
    <property type="entry name" value="CHP02241"/>
</dbReference>
<dbReference type="InterPro" id="IPR010667">
    <property type="entry name" value="Phage_T4_Gp19"/>
</dbReference>
<dbReference type="Pfam" id="PF06841">
    <property type="entry name" value="Phage_T4_gp19"/>
    <property type="match status" value="1"/>
</dbReference>
<dbReference type="PANTHER" id="PTHR38009">
    <property type="entry name" value="CONSERVED HYPOTHETICAL PHAGE TAIL PROTEIN"/>
    <property type="match status" value="1"/>
</dbReference>
<evidence type="ECO:0008006" key="2">
    <source>
        <dbReference type="Google" id="ProtNLM"/>
    </source>
</evidence>
<dbReference type="NCBIfam" id="TIGR02241">
    <property type="entry name" value="conserved hypothetical phage tail region protein"/>
    <property type="match status" value="1"/>
</dbReference>
<reference evidence="1" key="1">
    <citation type="submission" date="2019-01" db="EMBL/GenBank/DDBJ databases">
        <authorList>
            <consortium name="Genoscope - CEA"/>
            <person name="William W."/>
        </authorList>
    </citation>
    <scope>NUCLEOTIDE SEQUENCE</scope>
    <source>
        <strain evidence="1">CR-1</strain>
    </source>
</reference>
<sequence length="148" mass="16416">MATTADDIKTKYPLPVWQYQVQVGEDDMAFSEVSGLNIEYETISYADGMGVKHMPGKGTPVELSLQKGIVKSDTKLLDWITSIKLNTVDKKDITISLLDEEGENPLVTWTVVNAFPTNLEAPTFDANNNEVAIETLSLMADDLKVEYK</sequence>
<dbReference type="AlphaFoldDB" id="A0A484HCZ9"/>
<dbReference type="EMBL" id="CAACVI010000003">
    <property type="protein sequence ID" value="VEN73044.1"/>
    <property type="molecule type" value="Genomic_DNA"/>
</dbReference>
<evidence type="ECO:0000313" key="1">
    <source>
        <dbReference type="EMBL" id="VEN73044.1"/>
    </source>
</evidence>
<name>A0A484HCZ9_9BACT</name>
<dbReference type="GO" id="GO:0005198">
    <property type="term" value="F:structural molecule activity"/>
    <property type="evidence" value="ECO:0007669"/>
    <property type="project" value="InterPro"/>
</dbReference>
<dbReference type="PANTHER" id="PTHR38009:SF1">
    <property type="entry name" value="CONSERVED HYPOTHETICAL PHAGE TAIL PROTEIN"/>
    <property type="match status" value="1"/>
</dbReference>
<gene>
    <name evidence="1" type="ORF">EPICR_110011</name>
</gene>
<organism evidence="1">
    <name type="scientific">uncultured Desulfobacteraceae bacterium</name>
    <dbReference type="NCBI Taxonomy" id="218296"/>
    <lineage>
        <taxon>Bacteria</taxon>
        <taxon>Pseudomonadati</taxon>
        <taxon>Thermodesulfobacteriota</taxon>
        <taxon>Desulfobacteria</taxon>
        <taxon>Desulfobacterales</taxon>
        <taxon>Desulfobacteraceae</taxon>
        <taxon>environmental samples</taxon>
    </lineage>
</organism>
<accession>A0A484HCZ9</accession>
<protein>
    <recommendedName>
        <fullName evidence="2">Phage tail protein</fullName>
    </recommendedName>
</protein>